<dbReference type="Proteomes" id="UP001165085">
    <property type="component" value="Unassembled WGS sequence"/>
</dbReference>
<dbReference type="AlphaFoldDB" id="A0A9W7A5P9"/>
<feature type="compositionally biased region" description="Basic and acidic residues" evidence="1">
    <location>
        <begin position="376"/>
        <end position="389"/>
    </location>
</feature>
<gene>
    <name evidence="2" type="ORF">TrST_g13562</name>
</gene>
<evidence type="ECO:0000313" key="3">
    <source>
        <dbReference type="Proteomes" id="UP001165085"/>
    </source>
</evidence>
<protein>
    <submittedName>
        <fullName evidence="2">Uncharacterized protein</fullName>
    </submittedName>
</protein>
<name>A0A9W7A5P9_9STRA</name>
<keyword evidence="3" id="KW-1185">Reference proteome</keyword>
<organism evidence="2 3">
    <name type="scientific">Triparma strigata</name>
    <dbReference type="NCBI Taxonomy" id="1606541"/>
    <lineage>
        <taxon>Eukaryota</taxon>
        <taxon>Sar</taxon>
        <taxon>Stramenopiles</taxon>
        <taxon>Ochrophyta</taxon>
        <taxon>Bolidophyceae</taxon>
        <taxon>Parmales</taxon>
        <taxon>Triparmaceae</taxon>
        <taxon>Triparma</taxon>
    </lineage>
</organism>
<comment type="caution">
    <text evidence="2">The sequence shown here is derived from an EMBL/GenBank/DDBJ whole genome shotgun (WGS) entry which is preliminary data.</text>
</comment>
<accession>A0A9W7A5P9</accession>
<dbReference type="EMBL" id="BRXY01000078">
    <property type="protein sequence ID" value="GMH62424.1"/>
    <property type="molecule type" value="Genomic_DNA"/>
</dbReference>
<dbReference type="OrthoDB" id="194168at2759"/>
<sequence length="616" mass="69542">MDRSSFWAAQDLEIPISGGAAKRRAANHAKHDARGNFAAFAASQRDLAEGDEAAYEHDSDGSTTSMTNINAAHSMRMLPTTLPLENEWSNTEAKDFGGYDFVRVSIETHRAFSFLVEKATASLWLHDIAARALTQQDKPHEQAIFRLLEFSSYALRGFETRDEAAAKLAELGQKVLTYERTVKMANFDILYEWGSYALYRNQVYTELSGIAYRANSQWYKRQATQKSIEAMAQKALQHQIAIHSENQAQLEATGQEHLKTYLTKWMKKHEAHKWLIDKGLKHWRIQMRHAAMQREAHQWLESIGVQAVGRELLRQREEARKRAKQKATEKGLLVIKELGNLKDMSVGEIVRRTTNVRDFNRIPEDRLKGVPATMEEQTRLARMNHEEKKKGAKKKKKKEKKRDRREKFPLPGNAPGEGDTIDAEVFGLTNPQTLSRPNSRPGSPVSMQTLKARDMSEAERLLMNTSPEMRDQDSMDLLMSSSAADMLMSKTSALAHKPINKDVGRNVDMWSGNNFIGHSKIAIPDAITRHFDERLENRHASVKNTYAMKMSKSTPSLKKGGGAGGGAGSVDPTKLHYSYSLKKRIKGLAIYAEEAVSPKHALDRPISPSDFFHEGE</sequence>
<feature type="compositionally biased region" description="Basic residues" evidence="1">
    <location>
        <begin position="390"/>
        <end position="404"/>
    </location>
</feature>
<reference evidence="3" key="1">
    <citation type="journal article" date="2023" name="Commun. Biol.">
        <title>Genome analysis of Parmales, the sister group of diatoms, reveals the evolutionary specialization of diatoms from phago-mixotrophs to photoautotrophs.</title>
        <authorList>
            <person name="Ban H."/>
            <person name="Sato S."/>
            <person name="Yoshikawa S."/>
            <person name="Yamada K."/>
            <person name="Nakamura Y."/>
            <person name="Ichinomiya M."/>
            <person name="Sato N."/>
            <person name="Blanc-Mathieu R."/>
            <person name="Endo H."/>
            <person name="Kuwata A."/>
            <person name="Ogata H."/>
        </authorList>
    </citation>
    <scope>NUCLEOTIDE SEQUENCE [LARGE SCALE GENOMIC DNA]</scope>
    <source>
        <strain evidence="3">NIES 3701</strain>
    </source>
</reference>
<evidence type="ECO:0000256" key="1">
    <source>
        <dbReference type="SAM" id="MobiDB-lite"/>
    </source>
</evidence>
<proteinExistence type="predicted"/>
<feature type="region of interest" description="Disordered" evidence="1">
    <location>
        <begin position="374"/>
        <end position="419"/>
    </location>
</feature>
<evidence type="ECO:0000313" key="2">
    <source>
        <dbReference type="EMBL" id="GMH62424.1"/>
    </source>
</evidence>